<feature type="transmembrane region" description="Helical" evidence="1">
    <location>
        <begin position="21"/>
        <end position="41"/>
    </location>
</feature>
<keyword evidence="3" id="KW-1185">Reference proteome</keyword>
<keyword evidence="1" id="KW-0812">Transmembrane</keyword>
<reference evidence="2 3" key="1">
    <citation type="submission" date="2023-05" db="EMBL/GenBank/DDBJ databases">
        <title>Corynebacterium suedekumii sp. nov. and Corynebacterium breve sp. nov. isolated from raw cow's milk.</title>
        <authorList>
            <person name="Baer M.K."/>
            <person name="Mehl L."/>
            <person name="Hellmuth R."/>
            <person name="Marke G."/>
            <person name="Lipski A."/>
        </authorList>
    </citation>
    <scope>NUCLEOTIDE SEQUENCE [LARGE SCALE GENOMIC DNA]</scope>
    <source>
        <strain evidence="2 3">R4</strain>
    </source>
</reference>
<keyword evidence="1" id="KW-0472">Membrane</keyword>
<dbReference type="Proteomes" id="UP001225598">
    <property type="component" value="Chromosome"/>
</dbReference>
<organism evidence="2 3">
    <name type="scientific">Corynebacterium breve</name>
    <dbReference type="NCBI Taxonomy" id="3049799"/>
    <lineage>
        <taxon>Bacteria</taxon>
        <taxon>Bacillati</taxon>
        <taxon>Actinomycetota</taxon>
        <taxon>Actinomycetes</taxon>
        <taxon>Mycobacteriales</taxon>
        <taxon>Corynebacteriaceae</taxon>
        <taxon>Corynebacterium</taxon>
    </lineage>
</organism>
<feature type="transmembrane region" description="Helical" evidence="1">
    <location>
        <begin position="47"/>
        <end position="68"/>
    </location>
</feature>
<evidence type="ECO:0000256" key="1">
    <source>
        <dbReference type="SAM" id="Phobius"/>
    </source>
</evidence>
<sequence>MTDSTGVQNSSSTTLYRERQWVPWYWWAMAAGLALLIAFQFSLNRNFWWFLIPLLVGLLLMVWVMFWMSKNVLEVVQDPDGSRWLLAGDANLPASVVDRAMVVPESAKQNALGRQLDPAAFVVSRGWVKELALIVLNDPEDPTPYWLLSSKNPGQLLQAFVPEQTMTPNK</sequence>
<proteinExistence type="predicted"/>
<dbReference type="EMBL" id="CP126969">
    <property type="protein sequence ID" value="WIM66752.1"/>
    <property type="molecule type" value="Genomic_DNA"/>
</dbReference>
<evidence type="ECO:0000313" key="2">
    <source>
        <dbReference type="EMBL" id="WIM66752.1"/>
    </source>
</evidence>
<protein>
    <submittedName>
        <fullName evidence="2">DUF3093 domain-containing protein</fullName>
    </submittedName>
</protein>
<keyword evidence="1" id="KW-1133">Transmembrane helix</keyword>
<dbReference type="Pfam" id="PF11292">
    <property type="entry name" value="DUF3093"/>
    <property type="match status" value="1"/>
</dbReference>
<gene>
    <name evidence="2" type="ORF">QP027_06315</name>
</gene>
<evidence type="ECO:0000313" key="3">
    <source>
        <dbReference type="Proteomes" id="UP001225598"/>
    </source>
</evidence>
<name>A0ABY8VCA8_9CORY</name>
<accession>A0ABY8VCA8</accession>
<dbReference type="RefSeq" id="WP_284823360.1">
    <property type="nucleotide sequence ID" value="NZ_CP126969.1"/>
</dbReference>
<dbReference type="InterPro" id="IPR021443">
    <property type="entry name" value="DUF3093"/>
</dbReference>